<evidence type="ECO:0000256" key="1">
    <source>
        <dbReference type="ARBA" id="ARBA00006484"/>
    </source>
</evidence>
<accession>A0AAV9NR91</accession>
<dbReference type="EMBL" id="JAVRRD010000001">
    <property type="protein sequence ID" value="KAK5064723.1"/>
    <property type="molecule type" value="Genomic_DNA"/>
</dbReference>
<keyword evidence="3" id="KW-0560">Oxidoreductase</keyword>
<sequence length="291" mass="31696">MQPPYPAPVTVWHNDTYDAIDPTRPELSQTGKIIVITGAGAGIGREVAAAFAQAGASTIHILGRTKSLLEETKQIVEKQNPGTNVVVHTADIVDEAAVTAAAKNIGSWDVIVANAGYIPSPETIESSDANEWWKTFEINIKGNYLFSRAFLPYKNSGGTIVAYSSGFAFLPPSLPFLAKNSSYSTSKVGTARFYEFLAIEHPDLNVFIVQPGVIRTALYEKGELQLDDTIDSIKLPAHFTVWLATHEARPLSGRVLFANWDIEQLKSIVVPRLEKDPIFLTTTFGGFPFAG</sequence>
<name>A0AAV9NR91_9EURO</name>
<dbReference type="InterPro" id="IPR020904">
    <property type="entry name" value="Sc_DH/Rdtase_CS"/>
</dbReference>
<proteinExistence type="inferred from homology"/>
<dbReference type="CDD" id="cd05233">
    <property type="entry name" value="SDR_c"/>
    <property type="match status" value="1"/>
</dbReference>
<keyword evidence="5" id="KW-1185">Reference proteome</keyword>
<dbReference type="Gene3D" id="3.40.50.720">
    <property type="entry name" value="NAD(P)-binding Rossmann-like Domain"/>
    <property type="match status" value="1"/>
</dbReference>
<comment type="caution">
    <text evidence="4">The sequence shown here is derived from an EMBL/GenBank/DDBJ whole genome shotgun (WGS) entry which is preliminary data.</text>
</comment>
<dbReference type="GO" id="GO:0016616">
    <property type="term" value="F:oxidoreductase activity, acting on the CH-OH group of donors, NAD or NADP as acceptor"/>
    <property type="evidence" value="ECO:0007669"/>
    <property type="project" value="TreeGrafter"/>
</dbReference>
<evidence type="ECO:0000313" key="4">
    <source>
        <dbReference type="EMBL" id="KAK5064723.1"/>
    </source>
</evidence>
<dbReference type="Proteomes" id="UP001358417">
    <property type="component" value="Unassembled WGS sequence"/>
</dbReference>
<evidence type="ECO:0000256" key="2">
    <source>
        <dbReference type="ARBA" id="ARBA00022857"/>
    </source>
</evidence>
<protein>
    <recommendedName>
        <fullName evidence="6">NAD(P)-binding protein</fullName>
    </recommendedName>
</protein>
<evidence type="ECO:0008006" key="6">
    <source>
        <dbReference type="Google" id="ProtNLM"/>
    </source>
</evidence>
<dbReference type="AlphaFoldDB" id="A0AAV9NR91"/>
<dbReference type="RefSeq" id="XP_064712047.1">
    <property type="nucleotide sequence ID" value="XM_064844187.1"/>
</dbReference>
<comment type="similarity">
    <text evidence="1">Belongs to the short-chain dehydrogenases/reductases (SDR) family.</text>
</comment>
<reference evidence="4 5" key="1">
    <citation type="submission" date="2023-08" db="EMBL/GenBank/DDBJ databases">
        <title>Black Yeasts Isolated from many extreme environments.</title>
        <authorList>
            <person name="Coleine C."/>
            <person name="Stajich J.E."/>
            <person name="Selbmann L."/>
        </authorList>
    </citation>
    <scope>NUCLEOTIDE SEQUENCE [LARGE SCALE GENOMIC DNA]</scope>
    <source>
        <strain evidence="4 5">CCFEE 5792</strain>
    </source>
</reference>
<dbReference type="SUPFAM" id="SSF51735">
    <property type="entry name" value="NAD(P)-binding Rossmann-fold domains"/>
    <property type="match status" value="1"/>
</dbReference>
<dbReference type="Pfam" id="PF00106">
    <property type="entry name" value="adh_short"/>
    <property type="match status" value="1"/>
</dbReference>
<keyword evidence="2" id="KW-0521">NADP</keyword>
<dbReference type="GeneID" id="89968779"/>
<gene>
    <name evidence="4" type="ORF">LTR84_000557</name>
</gene>
<dbReference type="PANTHER" id="PTHR42760:SF37">
    <property type="entry name" value="CLAVALDEHYDE DEHYDROGENASE"/>
    <property type="match status" value="1"/>
</dbReference>
<evidence type="ECO:0000313" key="5">
    <source>
        <dbReference type="Proteomes" id="UP001358417"/>
    </source>
</evidence>
<dbReference type="InterPro" id="IPR036291">
    <property type="entry name" value="NAD(P)-bd_dom_sf"/>
</dbReference>
<dbReference type="PANTHER" id="PTHR42760">
    <property type="entry name" value="SHORT-CHAIN DEHYDROGENASES/REDUCTASES FAMILY MEMBER"/>
    <property type="match status" value="1"/>
</dbReference>
<dbReference type="InterPro" id="IPR002347">
    <property type="entry name" value="SDR_fam"/>
</dbReference>
<dbReference type="PRINTS" id="PR00081">
    <property type="entry name" value="GDHRDH"/>
</dbReference>
<organism evidence="4 5">
    <name type="scientific">Exophiala bonariae</name>
    <dbReference type="NCBI Taxonomy" id="1690606"/>
    <lineage>
        <taxon>Eukaryota</taxon>
        <taxon>Fungi</taxon>
        <taxon>Dikarya</taxon>
        <taxon>Ascomycota</taxon>
        <taxon>Pezizomycotina</taxon>
        <taxon>Eurotiomycetes</taxon>
        <taxon>Chaetothyriomycetidae</taxon>
        <taxon>Chaetothyriales</taxon>
        <taxon>Herpotrichiellaceae</taxon>
        <taxon>Exophiala</taxon>
    </lineage>
</organism>
<dbReference type="PROSITE" id="PS00061">
    <property type="entry name" value="ADH_SHORT"/>
    <property type="match status" value="1"/>
</dbReference>
<evidence type="ECO:0000256" key="3">
    <source>
        <dbReference type="ARBA" id="ARBA00023002"/>
    </source>
</evidence>